<dbReference type="EMBL" id="REGN01012440">
    <property type="protein sequence ID" value="RMZ95426.1"/>
    <property type="molecule type" value="Genomic_DNA"/>
</dbReference>
<proteinExistence type="predicted"/>
<organism evidence="1 2">
    <name type="scientific">Brachionus plicatilis</name>
    <name type="common">Marine rotifer</name>
    <name type="synonym">Brachionus muelleri</name>
    <dbReference type="NCBI Taxonomy" id="10195"/>
    <lineage>
        <taxon>Eukaryota</taxon>
        <taxon>Metazoa</taxon>
        <taxon>Spiralia</taxon>
        <taxon>Gnathifera</taxon>
        <taxon>Rotifera</taxon>
        <taxon>Eurotatoria</taxon>
        <taxon>Monogononta</taxon>
        <taxon>Pseudotrocha</taxon>
        <taxon>Ploima</taxon>
        <taxon>Brachionidae</taxon>
        <taxon>Brachionus</taxon>
    </lineage>
</organism>
<name>A0A3M7P8K0_BRAPC</name>
<dbReference type="AlphaFoldDB" id="A0A3M7P8K0"/>
<protein>
    <submittedName>
        <fullName evidence="1">Uncharacterized protein</fullName>
    </submittedName>
</protein>
<feature type="non-terminal residue" evidence="1">
    <location>
        <position position="1"/>
    </location>
</feature>
<reference evidence="1 2" key="1">
    <citation type="journal article" date="2018" name="Sci. Rep.">
        <title>Genomic signatures of local adaptation to the degree of environmental predictability in rotifers.</title>
        <authorList>
            <person name="Franch-Gras L."/>
            <person name="Hahn C."/>
            <person name="Garcia-Roger E.M."/>
            <person name="Carmona M.J."/>
            <person name="Serra M."/>
            <person name="Gomez A."/>
        </authorList>
    </citation>
    <scope>NUCLEOTIDE SEQUENCE [LARGE SCALE GENOMIC DNA]</scope>
    <source>
        <strain evidence="1">HYR1</strain>
    </source>
</reference>
<evidence type="ECO:0000313" key="1">
    <source>
        <dbReference type="EMBL" id="RMZ95426.1"/>
    </source>
</evidence>
<comment type="caution">
    <text evidence="1">The sequence shown here is derived from an EMBL/GenBank/DDBJ whole genome shotgun (WGS) entry which is preliminary data.</text>
</comment>
<accession>A0A3M7P8K0</accession>
<evidence type="ECO:0000313" key="2">
    <source>
        <dbReference type="Proteomes" id="UP000276133"/>
    </source>
</evidence>
<dbReference type="Proteomes" id="UP000276133">
    <property type="component" value="Unassembled WGS sequence"/>
</dbReference>
<gene>
    <name evidence="1" type="ORF">BpHYR1_032900</name>
</gene>
<keyword evidence="2" id="KW-1185">Reference proteome</keyword>
<sequence>ILYKSSRAVNKKKENDHEYQVFYMTTKLQTKHGFKIFEQFLLFNAFFNKILKQKKYNFNHLLLLKSGAILPSVALVPPQSLQLHILFRHPMFHINCNFLADISEL</sequence>